<dbReference type="FunFam" id="3.30.2410.10:FF:000009">
    <property type="entry name" value="Probable E3 ubiquitin-protein ligase HECTD2"/>
    <property type="match status" value="1"/>
</dbReference>
<reference evidence="8 9" key="1">
    <citation type="journal article" date="2015" name="Sci. Rep.">
        <title>Genome of the facultative scuticociliatosis pathogen Pseudocohnilembus persalinus provides insight into its virulence through horizontal gene transfer.</title>
        <authorList>
            <person name="Xiong J."/>
            <person name="Wang G."/>
            <person name="Cheng J."/>
            <person name="Tian M."/>
            <person name="Pan X."/>
            <person name="Warren A."/>
            <person name="Jiang C."/>
            <person name="Yuan D."/>
            <person name="Miao W."/>
        </authorList>
    </citation>
    <scope>NUCLEOTIDE SEQUENCE [LARGE SCALE GENOMIC DNA]</scope>
    <source>
        <strain evidence="8">36N120E</strain>
    </source>
</reference>
<dbReference type="EC" id="2.3.2.26" evidence="3"/>
<comment type="caution">
    <text evidence="8">The sequence shown here is derived from an EMBL/GenBank/DDBJ whole genome shotgun (WGS) entry which is preliminary data.</text>
</comment>
<dbReference type="PROSITE" id="PS50237">
    <property type="entry name" value="HECT"/>
    <property type="match status" value="1"/>
</dbReference>
<dbReference type="InterPro" id="IPR050409">
    <property type="entry name" value="E3_ubiq-protein_ligase"/>
</dbReference>
<evidence type="ECO:0000256" key="6">
    <source>
        <dbReference type="PROSITE-ProRule" id="PRU00104"/>
    </source>
</evidence>
<keyword evidence="5 6" id="KW-0833">Ubl conjugation pathway</keyword>
<evidence type="ECO:0000256" key="3">
    <source>
        <dbReference type="ARBA" id="ARBA00012485"/>
    </source>
</evidence>
<dbReference type="SMART" id="SM00119">
    <property type="entry name" value="HECTc"/>
    <property type="match status" value="1"/>
</dbReference>
<feature type="active site" description="Glycyl thioester intermediate" evidence="6">
    <location>
        <position position="337"/>
    </location>
</feature>
<dbReference type="SUPFAM" id="SSF56204">
    <property type="entry name" value="Hect, E3 ligase catalytic domain"/>
    <property type="match status" value="1"/>
</dbReference>
<dbReference type="OrthoDB" id="8068875at2759"/>
<dbReference type="GO" id="GO:0006511">
    <property type="term" value="P:ubiquitin-dependent protein catabolic process"/>
    <property type="evidence" value="ECO:0007669"/>
    <property type="project" value="TreeGrafter"/>
</dbReference>
<dbReference type="InParanoid" id="A0A0V0QP31"/>
<dbReference type="Gene3D" id="3.90.1750.10">
    <property type="entry name" value="Hect, E3 ligase catalytic domains"/>
    <property type="match status" value="1"/>
</dbReference>
<evidence type="ECO:0000256" key="1">
    <source>
        <dbReference type="ARBA" id="ARBA00000885"/>
    </source>
</evidence>
<feature type="domain" description="HECT" evidence="7">
    <location>
        <begin position="51"/>
        <end position="371"/>
    </location>
</feature>
<dbReference type="Proteomes" id="UP000054937">
    <property type="component" value="Unassembled WGS sequence"/>
</dbReference>
<comment type="pathway">
    <text evidence="2">Protein modification; protein ubiquitination.</text>
</comment>
<protein>
    <recommendedName>
        <fullName evidence="3">HECT-type E3 ubiquitin transferase</fullName>
        <ecNumber evidence="3">2.3.2.26</ecNumber>
    </recommendedName>
</protein>
<dbReference type="Gene3D" id="3.30.2410.10">
    <property type="entry name" value="Hect, E3 ligase catalytic domain"/>
    <property type="match status" value="1"/>
</dbReference>
<dbReference type="GO" id="GO:0016567">
    <property type="term" value="P:protein ubiquitination"/>
    <property type="evidence" value="ECO:0007669"/>
    <property type="project" value="TreeGrafter"/>
</dbReference>
<dbReference type="OMA" id="FCVESVP"/>
<dbReference type="Pfam" id="PF00632">
    <property type="entry name" value="HECT"/>
    <property type="match status" value="1"/>
</dbReference>
<gene>
    <name evidence="8" type="ORF">PPERSA_12106</name>
</gene>
<keyword evidence="4" id="KW-0808">Transferase</keyword>
<evidence type="ECO:0000256" key="2">
    <source>
        <dbReference type="ARBA" id="ARBA00004906"/>
    </source>
</evidence>
<evidence type="ECO:0000256" key="5">
    <source>
        <dbReference type="ARBA" id="ARBA00022786"/>
    </source>
</evidence>
<comment type="catalytic activity">
    <reaction evidence="1">
        <text>S-ubiquitinyl-[E2 ubiquitin-conjugating enzyme]-L-cysteine + [acceptor protein]-L-lysine = [E2 ubiquitin-conjugating enzyme]-L-cysteine + N(6)-ubiquitinyl-[acceptor protein]-L-lysine.</text>
        <dbReference type="EC" id="2.3.2.26"/>
    </reaction>
</comment>
<organism evidence="8 9">
    <name type="scientific">Pseudocohnilembus persalinus</name>
    <name type="common">Ciliate</name>
    <dbReference type="NCBI Taxonomy" id="266149"/>
    <lineage>
        <taxon>Eukaryota</taxon>
        <taxon>Sar</taxon>
        <taxon>Alveolata</taxon>
        <taxon>Ciliophora</taxon>
        <taxon>Intramacronucleata</taxon>
        <taxon>Oligohymenophorea</taxon>
        <taxon>Scuticociliatia</taxon>
        <taxon>Philasterida</taxon>
        <taxon>Pseudocohnilembidae</taxon>
        <taxon>Pseudocohnilembus</taxon>
    </lineage>
</organism>
<evidence type="ECO:0000313" key="9">
    <source>
        <dbReference type="Proteomes" id="UP000054937"/>
    </source>
</evidence>
<dbReference type="Gene3D" id="3.30.2160.10">
    <property type="entry name" value="Hect, E3 ligase catalytic domain"/>
    <property type="match status" value="1"/>
</dbReference>
<dbReference type="GO" id="GO:0005737">
    <property type="term" value="C:cytoplasm"/>
    <property type="evidence" value="ECO:0007669"/>
    <property type="project" value="TreeGrafter"/>
</dbReference>
<dbReference type="AlphaFoldDB" id="A0A0V0QP31"/>
<proteinExistence type="predicted"/>
<dbReference type="EMBL" id="LDAU01000123">
    <property type="protein sequence ID" value="KRX03901.1"/>
    <property type="molecule type" value="Genomic_DNA"/>
</dbReference>
<dbReference type="PANTHER" id="PTHR11254:SF440">
    <property type="entry name" value="E3 UBIQUITIN-PROTEIN LIGASE NEDD-4"/>
    <property type="match status" value="1"/>
</dbReference>
<evidence type="ECO:0000259" key="7">
    <source>
        <dbReference type="PROSITE" id="PS50237"/>
    </source>
</evidence>
<sequence>MHQKGQQLAFPQKYEIFRSEVEKFRIPWQQGADWVTITKDSVLLSSLMEIQKVNLYKEVKVKIQGEKVEDAGGVLREWAHLIMKEAIDQFSGLFIMADTEDVTYKINNEADNDEHIINCFSLIGKILGKLVFEKVPINIYLDNTILKYLLGQKVELQDIFSYDKQLYKSWKHILDTDIQQDDFIGNFAIYKTDEKGQTHAIELIPNGEAIIIENLNKQQYVDLWQVIPKKLIENFEVHEFEMILNSTPFINIDDWKIHTEYQGKFKENDKIIQWFWEILYSFDQQQLQEFLRYCTGSTRPPIQGFKKLESNRGSYNKFTIRSIPFTKTNPFPIAHTCFNRLELPEYKDQFTMQTYMKAVVNNDLDGVFGME</sequence>
<evidence type="ECO:0000313" key="8">
    <source>
        <dbReference type="EMBL" id="KRX03901.1"/>
    </source>
</evidence>
<dbReference type="InterPro" id="IPR035983">
    <property type="entry name" value="Hect_E3_ubiquitin_ligase"/>
</dbReference>
<name>A0A0V0QP31_PSEPJ</name>
<accession>A0A0V0QP31</accession>
<evidence type="ECO:0000256" key="4">
    <source>
        <dbReference type="ARBA" id="ARBA00022679"/>
    </source>
</evidence>
<dbReference type="GO" id="GO:0061630">
    <property type="term" value="F:ubiquitin protein ligase activity"/>
    <property type="evidence" value="ECO:0007669"/>
    <property type="project" value="UniProtKB-EC"/>
</dbReference>
<keyword evidence="9" id="KW-1185">Reference proteome</keyword>
<dbReference type="PANTHER" id="PTHR11254">
    <property type="entry name" value="HECT DOMAIN UBIQUITIN-PROTEIN LIGASE"/>
    <property type="match status" value="1"/>
</dbReference>
<dbReference type="InterPro" id="IPR000569">
    <property type="entry name" value="HECT_dom"/>
</dbReference>